<dbReference type="EMBL" id="KZ302046">
    <property type="protein sequence ID" value="PFH48896.1"/>
    <property type="molecule type" value="Genomic_DNA"/>
</dbReference>
<proteinExistence type="predicted"/>
<organism evidence="1 2">
    <name type="scientific">Amanita thiersii Skay4041</name>
    <dbReference type="NCBI Taxonomy" id="703135"/>
    <lineage>
        <taxon>Eukaryota</taxon>
        <taxon>Fungi</taxon>
        <taxon>Dikarya</taxon>
        <taxon>Basidiomycota</taxon>
        <taxon>Agaricomycotina</taxon>
        <taxon>Agaricomycetes</taxon>
        <taxon>Agaricomycetidae</taxon>
        <taxon>Agaricales</taxon>
        <taxon>Pluteineae</taxon>
        <taxon>Amanitaceae</taxon>
        <taxon>Amanita</taxon>
    </lineage>
</organism>
<dbReference type="OrthoDB" id="3057577at2759"/>
<dbReference type="AlphaFoldDB" id="A0A2A9NMB4"/>
<sequence>MDVAEAAKKYLVYPLMEICRLHMTHMVDSYPERVFAHALRHGYFDLVDKTAPKTLNWNAKEAYETLGMRNFVVWVLYREGWLLVRSQLRTLVIPVVAHKGGFTDCDHWDEFYDEFIDMEMVALTSWKEQFEKMVRELRCSWCIQRAGLLRNKVDGVVQMHGKLASELAKSV</sequence>
<evidence type="ECO:0000313" key="2">
    <source>
        <dbReference type="Proteomes" id="UP000242287"/>
    </source>
</evidence>
<gene>
    <name evidence="1" type="ORF">AMATHDRAFT_64334</name>
</gene>
<reference evidence="1 2" key="1">
    <citation type="submission" date="2014-02" db="EMBL/GenBank/DDBJ databases">
        <title>Transposable element dynamics among asymbiotic and ectomycorrhizal Amanita fungi.</title>
        <authorList>
            <consortium name="DOE Joint Genome Institute"/>
            <person name="Hess J."/>
            <person name="Skrede I."/>
            <person name="Wolfe B."/>
            <person name="LaButti K."/>
            <person name="Ohm R.A."/>
            <person name="Grigoriev I.V."/>
            <person name="Pringle A."/>
        </authorList>
    </citation>
    <scope>NUCLEOTIDE SEQUENCE [LARGE SCALE GENOMIC DNA]</scope>
    <source>
        <strain evidence="1 2">SKay4041</strain>
    </source>
</reference>
<protein>
    <submittedName>
        <fullName evidence="1">Uncharacterized protein</fullName>
    </submittedName>
</protein>
<keyword evidence="2" id="KW-1185">Reference proteome</keyword>
<accession>A0A2A9NMB4</accession>
<evidence type="ECO:0000313" key="1">
    <source>
        <dbReference type="EMBL" id="PFH48896.1"/>
    </source>
</evidence>
<name>A0A2A9NMB4_9AGAR</name>
<dbReference type="STRING" id="703135.A0A2A9NMB4"/>
<dbReference type="Proteomes" id="UP000242287">
    <property type="component" value="Unassembled WGS sequence"/>
</dbReference>